<keyword evidence="2" id="KW-1185">Reference proteome</keyword>
<accession>A0ABT8ARL9</accession>
<gene>
    <name evidence="1" type="ORF">QWZ18_15815</name>
</gene>
<sequence>MTIQPAPQPIPSNDPLRIGEIRTLLGVPLRWNGSTWQKVTANG</sequence>
<dbReference type="RefSeq" id="WP_283206432.1">
    <property type="nucleotide sequence ID" value="NZ_BPQS01000008.1"/>
</dbReference>
<proteinExistence type="predicted"/>
<reference evidence="2" key="1">
    <citation type="journal article" date="2019" name="Int. J. Syst. Evol. Microbiol.">
        <title>The Global Catalogue of Microorganisms (GCM) 10K type strain sequencing project: providing services to taxonomists for standard genome sequencing and annotation.</title>
        <authorList>
            <consortium name="The Broad Institute Genomics Platform"/>
            <consortium name="The Broad Institute Genome Sequencing Center for Infectious Disease"/>
            <person name="Wu L."/>
            <person name="Ma J."/>
        </authorList>
    </citation>
    <scope>NUCLEOTIDE SEQUENCE [LARGE SCALE GENOMIC DNA]</scope>
    <source>
        <strain evidence="2">CECT 7806</strain>
    </source>
</reference>
<dbReference type="Proteomes" id="UP001244297">
    <property type="component" value="Unassembled WGS sequence"/>
</dbReference>
<evidence type="ECO:0000313" key="2">
    <source>
        <dbReference type="Proteomes" id="UP001244297"/>
    </source>
</evidence>
<name>A0ABT8ARL9_9HYPH</name>
<organism evidence="1 2">
    <name type="scientific">Methylobacterium longum</name>
    <dbReference type="NCBI Taxonomy" id="767694"/>
    <lineage>
        <taxon>Bacteria</taxon>
        <taxon>Pseudomonadati</taxon>
        <taxon>Pseudomonadota</taxon>
        <taxon>Alphaproteobacteria</taxon>
        <taxon>Hyphomicrobiales</taxon>
        <taxon>Methylobacteriaceae</taxon>
        <taxon>Methylobacterium</taxon>
    </lineage>
</organism>
<evidence type="ECO:0000313" key="1">
    <source>
        <dbReference type="EMBL" id="MDN3572090.1"/>
    </source>
</evidence>
<protein>
    <submittedName>
        <fullName evidence="1">Uncharacterized protein</fullName>
    </submittedName>
</protein>
<dbReference type="EMBL" id="JAUFPT010000054">
    <property type="protein sequence ID" value="MDN3572090.1"/>
    <property type="molecule type" value="Genomic_DNA"/>
</dbReference>
<comment type="caution">
    <text evidence="1">The sequence shown here is derived from an EMBL/GenBank/DDBJ whole genome shotgun (WGS) entry which is preliminary data.</text>
</comment>